<evidence type="ECO:0000256" key="1">
    <source>
        <dbReference type="SAM" id="Phobius"/>
    </source>
</evidence>
<evidence type="ECO:0000313" key="3">
    <source>
        <dbReference type="Proteomes" id="UP001417504"/>
    </source>
</evidence>
<dbReference type="AlphaFoldDB" id="A0AAP0K3N9"/>
<dbReference type="EMBL" id="JBBNAE010000002">
    <property type="protein sequence ID" value="KAK9144120.1"/>
    <property type="molecule type" value="Genomic_DNA"/>
</dbReference>
<feature type="transmembrane region" description="Helical" evidence="1">
    <location>
        <begin position="85"/>
        <end position="105"/>
    </location>
</feature>
<keyword evidence="1" id="KW-0812">Transmembrane</keyword>
<comment type="caution">
    <text evidence="2">The sequence shown here is derived from an EMBL/GenBank/DDBJ whole genome shotgun (WGS) entry which is preliminary data.</text>
</comment>
<organism evidence="2 3">
    <name type="scientific">Stephania japonica</name>
    <dbReference type="NCBI Taxonomy" id="461633"/>
    <lineage>
        <taxon>Eukaryota</taxon>
        <taxon>Viridiplantae</taxon>
        <taxon>Streptophyta</taxon>
        <taxon>Embryophyta</taxon>
        <taxon>Tracheophyta</taxon>
        <taxon>Spermatophyta</taxon>
        <taxon>Magnoliopsida</taxon>
        <taxon>Ranunculales</taxon>
        <taxon>Menispermaceae</taxon>
        <taxon>Menispermoideae</taxon>
        <taxon>Cissampelideae</taxon>
        <taxon>Stephania</taxon>
    </lineage>
</organism>
<name>A0AAP0K3N9_9MAGN</name>
<reference evidence="2 3" key="1">
    <citation type="submission" date="2024-01" db="EMBL/GenBank/DDBJ databases">
        <title>Genome assemblies of Stephania.</title>
        <authorList>
            <person name="Yang L."/>
        </authorList>
    </citation>
    <scope>NUCLEOTIDE SEQUENCE [LARGE SCALE GENOMIC DNA]</scope>
    <source>
        <strain evidence="2">QJT</strain>
        <tissue evidence="2">Leaf</tissue>
    </source>
</reference>
<protein>
    <submittedName>
        <fullName evidence="2">Uncharacterized protein</fullName>
    </submittedName>
</protein>
<dbReference type="Proteomes" id="UP001417504">
    <property type="component" value="Unassembled WGS sequence"/>
</dbReference>
<gene>
    <name evidence="2" type="ORF">Sjap_004023</name>
</gene>
<keyword evidence="1" id="KW-1133">Transmembrane helix</keyword>
<accession>A0AAP0K3N9</accession>
<proteinExistence type="predicted"/>
<sequence>MSYDAKITRFMCNERNKFTKFATLNPFGQCEVKNGRNFKSSEVFKKTLVIEVQTPTEELEVEEIEEEVVSRTMGISQPVKYAPSMVMQLQCVTIGLIIAIWGHILKTVIQINKMVSFRDIHNKEDCKEVVSMDFKDTMVIRTIKHSSHKTRLLLHPSIVLIQLEIVLGMLTVVLPTM</sequence>
<keyword evidence="3" id="KW-1185">Reference proteome</keyword>
<evidence type="ECO:0000313" key="2">
    <source>
        <dbReference type="EMBL" id="KAK9144120.1"/>
    </source>
</evidence>
<feature type="transmembrane region" description="Helical" evidence="1">
    <location>
        <begin position="152"/>
        <end position="174"/>
    </location>
</feature>
<keyword evidence="1" id="KW-0472">Membrane</keyword>